<dbReference type="InterPro" id="IPR050261">
    <property type="entry name" value="FrsA_esterase"/>
</dbReference>
<dbReference type="AlphaFoldDB" id="A0A382IIJ5"/>
<dbReference type="PANTHER" id="PTHR22946:SF9">
    <property type="entry name" value="POLYKETIDE TRANSFERASE AF380"/>
    <property type="match status" value="1"/>
</dbReference>
<evidence type="ECO:0000256" key="1">
    <source>
        <dbReference type="ARBA" id="ARBA00022801"/>
    </source>
</evidence>
<evidence type="ECO:0000313" key="2">
    <source>
        <dbReference type="EMBL" id="SVB99436.1"/>
    </source>
</evidence>
<sequence>MAKQQLRADQGWIFDNFLMLSDNEDVLHPGIMGTRLHRGFMMEDLHAVYSKVTGKRSFPKSWAKRAIALERLGIKAKSSNRNSSAAKFFHRAALCYGRAQHLVPVHQDQNKETWYEGLRRCYNELITLSKGELEADSVDFSDGKKSYFIFHKATGDGPKPTILYLPGMDQVKEDFPNPFSNDYTKRGMNICSMDGPGQGECNINGVWQDKNNYALAAEKVIDWLTKRGDVDAEKIAVFGTSMGSRWGVQVAAHDPRVKAVVGQMANVGTFDIIFEQAQPNFKRIFMYMAGYSDEDKFDDFVEGLDLLPDLAKQVKVPHLLVAGDMDELCTPKDIEIFRSSLAGPSELWLYEGVFHPMGEVAEEIYPNIADWLLETLNNGRPSNYRKDIYVEEGTVLADYEHG</sequence>
<dbReference type="Pfam" id="PF06500">
    <property type="entry name" value="FrsA-like"/>
    <property type="match status" value="1"/>
</dbReference>
<dbReference type="SUPFAM" id="SSF53474">
    <property type="entry name" value="alpha/beta-Hydrolases"/>
    <property type="match status" value="1"/>
</dbReference>
<organism evidence="2">
    <name type="scientific">marine metagenome</name>
    <dbReference type="NCBI Taxonomy" id="408172"/>
    <lineage>
        <taxon>unclassified sequences</taxon>
        <taxon>metagenomes</taxon>
        <taxon>ecological metagenomes</taxon>
    </lineage>
</organism>
<protein>
    <recommendedName>
        <fullName evidence="3">Peptidase S9 prolyl oligopeptidase catalytic domain-containing protein</fullName>
    </recommendedName>
</protein>
<proteinExistence type="predicted"/>
<dbReference type="Gene3D" id="3.40.50.1820">
    <property type="entry name" value="alpha/beta hydrolase"/>
    <property type="match status" value="1"/>
</dbReference>
<reference evidence="2" key="1">
    <citation type="submission" date="2018-05" db="EMBL/GenBank/DDBJ databases">
        <authorList>
            <person name="Lanie J.A."/>
            <person name="Ng W.-L."/>
            <person name="Kazmierczak K.M."/>
            <person name="Andrzejewski T.M."/>
            <person name="Davidsen T.M."/>
            <person name="Wayne K.J."/>
            <person name="Tettelin H."/>
            <person name="Glass J.I."/>
            <person name="Rusch D."/>
            <person name="Podicherti R."/>
            <person name="Tsui H.-C.T."/>
            <person name="Winkler M.E."/>
        </authorList>
    </citation>
    <scope>NUCLEOTIDE SEQUENCE</scope>
</reference>
<accession>A0A382IIJ5</accession>
<dbReference type="EMBL" id="UINC01067611">
    <property type="protein sequence ID" value="SVB99436.1"/>
    <property type="molecule type" value="Genomic_DNA"/>
</dbReference>
<dbReference type="GO" id="GO:0016788">
    <property type="term" value="F:hydrolase activity, acting on ester bonds"/>
    <property type="evidence" value="ECO:0007669"/>
    <property type="project" value="UniProtKB-ARBA"/>
</dbReference>
<evidence type="ECO:0008006" key="3">
    <source>
        <dbReference type="Google" id="ProtNLM"/>
    </source>
</evidence>
<dbReference type="InterPro" id="IPR029058">
    <property type="entry name" value="AB_hydrolase_fold"/>
</dbReference>
<dbReference type="Gene3D" id="1.20.1440.110">
    <property type="entry name" value="acylaminoacyl peptidase"/>
    <property type="match status" value="1"/>
</dbReference>
<dbReference type="InterPro" id="IPR010520">
    <property type="entry name" value="FrsA-like"/>
</dbReference>
<dbReference type="PANTHER" id="PTHR22946">
    <property type="entry name" value="DIENELACTONE HYDROLASE DOMAIN-CONTAINING PROTEIN-RELATED"/>
    <property type="match status" value="1"/>
</dbReference>
<name>A0A382IIJ5_9ZZZZ</name>
<keyword evidence="1" id="KW-0378">Hydrolase</keyword>
<gene>
    <name evidence="2" type="ORF">METZ01_LOCUS252290</name>
</gene>